<gene>
    <name evidence="1" type="ORF">GCM10009681_32900</name>
</gene>
<reference evidence="2" key="1">
    <citation type="journal article" date="2019" name="Int. J. Syst. Evol. Microbiol.">
        <title>The Global Catalogue of Microorganisms (GCM) 10K type strain sequencing project: providing services to taxonomists for standard genome sequencing and annotation.</title>
        <authorList>
            <consortium name="The Broad Institute Genomics Platform"/>
            <consortium name="The Broad Institute Genome Sequencing Center for Infectious Disease"/>
            <person name="Wu L."/>
            <person name="Ma J."/>
        </authorList>
    </citation>
    <scope>NUCLEOTIDE SEQUENCE [LARGE SCALE GENOMIC DNA]</scope>
    <source>
        <strain evidence="2">JCM 13249</strain>
    </source>
</reference>
<evidence type="ECO:0000313" key="2">
    <source>
        <dbReference type="Proteomes" id="UP001500655"/>
    </source>
</evidence>
<dbReference type="Proteomes" id="UP001500655">
    <property type="component" value="Unassembled WGS sequence"/>
</dbReference>
<proteinExistence type="predicted"/>
<protein>
    <submittedName>
        <fullName evidence="1">Uncharacterized protein</fullName>
    </submittedName>
</protein>
<organism evidence="1 2">
    <name type="scientific">Luedemannella helvata</name>
    <dbReference type="NCBI Taxonomy" id="349315"/>
    <lineage>
        <taxon>Bacteria</taxon>
        <taxon>Bacillati</taxon>
        <taxon>Actinomycetota</taxon>
        <taxon>Actinomycetes</taxon>
        <taxon>Micromonosporales</taxon>
        <taxon>Micromonosporaceae</taxon>
        <taxon>Luedemannella</taxon>
    </lineage>
</organism>
<accession>A0ABP4WNW6</accession>
<sequence length="49" mass="5609">MAVIDLRDQGLIDDPRGLCHDGRYDVGLWFWNVAYNAGFALSRLVTLER</sequence>
<dbReference type="RefSeq" id="WP_344082454.1">
    <property type="nucleotide sequence ID" value="NZ_BAAALS010000015.1"/>
</dbReference>
<dbReference type="EMBL" id="BAAALS010000015">
    <property type="protein sequence ID" value="GAA1759075.1"/>
    <property type="molecule type" value="Genomic_DNA"/>
</dbReference>
<comment type="caution">
    <text evidence="1">The sequence shown here is derived from an EMBL/GenBank/DDBJ whole genome shotgun (WGS) entry which is preliminary data.</text>
</comment>
<evidence type="ECO:0000313" key="1">
    <source>
        <dbReference type="EMBL" id="GAA1759075.1"/>
    </source>
</evidence>
<keyword evidence="2" id="KW-1185">Reference proteome</keyword>
<name>A0ABP4WNW6_9ACTN</name>